<evidence type="ECO:0000313" key="1">
    <source>
        <dbReference type="EMBL" id="MBB4026065.1"/>
    </source>
</evidence>
<organism evidence="1 2">
    <name type="scientific">Butyricimonas faecihominis</name>
    <dbReference type="NCBI Taxonomy" id="1472416"/>
    <lineage>
        <taxon>Bacteria</taxon>
        <taxon>Pseudomonadati</taxon>
        <taxon>Bacteroidota</taxon>
        <taxon>Bacteroidia</taxon>
        <taxon>Bacteroidales</taxon>
        <taxon>Odoribacteraceae</taxon>
        <taxon>Butyricimonas</taxon>
    </lineage>
</organism>
<name>A0A7W6HW54_9BACT</name>
<dbReference type="EMBL" id="JACIES010000004">
    <property type="protein sequence ID" value="MBB4026065.1"/>
    <property type="molecule type" value="Genomic_DNA"/>
</dbReference>
<dbReference type="Proteomes" id="UP000546007">
    <property type="component" value="Unassembled WGS sequence"/>
</dbReference>
<proteinExistence type="predicted"/>
<sequence length="45" mass="5510">MKYEFWGNKKLGLINNPSILDTQKYLFLKQKANKTYIYFILPRRL</sequence>
<keyword evidence="2" id="KW-1185">Reference proteome</keyword>
<evidence type="ECO:0000313" key="2">
    <source>
        <dbReference type="Proteomes" id="UP000546007"/>
    </source>
</evidence>
<gene>
    <name evidence="1" type="ORF">GGR14_001855</name>
</gene>
<accession>A0A7W6HW54</accession>
<dbReference type="AlphaFoldDB" id="A0A7W6HW54"/>
<protein>
    <submittedName>
        <fullName evidence="1">Uncharacterized protein</fullName>
    </submittedName>
</protein>
<comment type="caution">
    <text evidence="1">The sequence shown here is derived from an EMBL/GenBank/DDBJ whole genome shotgun (WGS) entry which is preliminary data.</text>
</comment>
<reference evidence="1 2" key="1">
    <citation type="submission" date="2020-08" db="EMBL/GenBank/DDBJ databases">
        <title>Genomic Encyclopedia of Type Strains, Phase IV (KMG-IV): sequencing the most valuable type-strain genomes for metagenomic binning, comparative biology and taxonomic classification.</title>
        <authorList>
            <person name="Goeker M."/>
        </authorList>
    </citation>
    <scope>NUCLEOTIDE SEQUENCE [LARGE SCALE GENOMIC DNA]</scope>
    <source>
        <strain evidence="1 2">DSM 105721</strain>
    </source>
</reference>